<dbReference type="AlphaFoldDB" id="K8XG40"/>
<dbReference type="Proteomes" id="UP000005951">
    <property type="component" value="Unassembled WGS sequence"/>
</dbReference>
<comment type="caution">
    <text evidence="1">The sequence shown here is derived from an EMBL/GenBank/DDBJ whole genome shotgun (WGS) entry which is preliminary data.</text>
</comment>
<protein>
    <submittedName>
        <fullName evidence="1">Uncharacterized protein</fullName>
    </submittedName>
</protein>
<name>K8XG40_RHOOP</name>
<dbReference type="RefSeq" id="WP_005259836.1">
    <property type="nucleotide sequence ID" value="NZ_AJYC02000068.1"/>
</dbReference>
<evidence type="ECO:0000313" key="1">
    <source>
        <dbReference type="EMBL" id="EKT80508.1"/>
    </source>
</evidence>
<sequence length="101" mass="10803">MTQWGIVGVDHHQFVVGFRQANTLDGQQRGSLLEVGPGFATVYTGIAYGPVRVGVEVLESAPHAEAFPEWEVIEGNLTGLQAEPGPIVIQSRAVHLKSALV</sequence>
<dbReference type="EMBL" id="AJYC02000068">
    <property type="protein sequence ID" value="EKT80508.1"/>
    <property type="molecule type" value="Genomic_DNA"/>
</dbReference>
<accession>K8XG40</accession>
<organism evidence="1 2">
    <name type="scientific">Rhodococcus opacus M213</name>
    <dbReference type="NCBI Taxonomy" id="1129896"/>
    <lineage>
        <taxon>Bacteria</taxon>
        <taxon>Bacillati</taxon>
        <taxon>Actinomycetota</taxon>
        <taxon>Actinomycetes</taxon>
        <taxon>Mycobacteriales</taxon>
        <taxon>Nocardiaceae</taxon>
        <taxon>Rhodococcus</taxon>
    </lineage>
</organism>
<gene>
    <name evidence="1" type="ORF">WSS_A22078</name>
</gene>
<evidence type="ECO:0000313" key="2">
    <source>
        <dbReference type="Proteomes" id="UP000005951"/>
    </source>
</evidence>
<proteinExistence type="predicted"/>
<reference evidence="1 2" key="1">
    <citation type="journal article" date="2013" name="Genome Announc.">
        <title>Draft Genome Sequence of Rhodococcus opacus Strain M213 Shows a Diverse Catabolic Potential.</title>
        <authorList>
            <person name="Pathak A."/>
            <person name="Green S.J."/>
            <person name="Ogram A."/>
            <person name="Chauhan A."/>
        </authorList>
    </citation>
    <scope>NUCLEOTIDE SEQUENCE [LARGE SCALE GENOMIC DNA]</scope>
    <source>
        <strain evidence="1 2">M213</strain>
    </source>
</reference>